<dbReference type="CDD" id="cd00077">
    <property type="entry name" value="HDc"/>
    <property type="match status" value="1"/>
</dbReference>
<dbReference type="PROSITE" id="PS51831">
    <property type="entry name" value="HD"/>
    <property type="match status" value="1"/>
</dbReference>
<proteinExistence type="predicted"/>
<evidence type="ECO:0000313" key="4">
    <source>
        <dbReference type="Proteomes" id="UP000824176"/>
    </source>
</evidence>
<dbReference type="InterPro" id="IPR003607">
    <property type="entry name" value="HD/PDEase_dom"/>
</dbReference>
<dbReference type="InterPro" id="IPR006675">
    <property type="entry name" value="HDIG_dom"/>
</dbReference>
<dbReference type="NCBIfam" id="TIGR00277">
    <property type="entry name" value="HDIG"/>
    <property type="match status" value="1"/>
</dbReference>
<evidence type="ECO:0000259" key="2">
    <source>
        <dbReference type="PROSITE" id="PS51833"/>
    </source>
</evidence>
<dbReference type="PANTHER" id="PTHR33525:SF4">
    <property type="entry name" value="CYCLIC DI-GMP PHOSPHODIESTERASE CDGJ"/>
    <property type="match status" value="1"/>
</dbReference>
<reference evidence="3" key="2">
    <citation type="submission" date="2021-04" db="EMBL/GenBank/DDBJ databases">
        <authorList>
            <person name="Gilroy R."/>
        </authorList>
    </citation>
    <scope>NUCLEOTIDE SEQUENCE</scope>
    <source>
        <strain evidence="3">ChiW4-1371</strain>
    </source>
</reference>
<dbReference type="EMBL" id="DXAQ01000015">
    <property type="protein sequence ID" value="HIZ88477.1"/>
    <property type="molecule type" value="Genomic_DNA"/>
</dbReference>
<feature type="domain" description="HDOD" evidence="2">
    <location>
        <begin position="123"/>
        <end position="307"/>
    </location>
</feature>
<sequence length="363" mass="40410">MNIRFIGSENGLMIFKKLLQGKANVSSGSDATDALIFEISSLEVLYKIPKRSFGVPVFFYLTTPNKSVISNIKEYRVSGILFPPLNAEAIMSKLVRSQTHDAAINERDYETLRIKIIAKAENIPTLPSIAQELIKLTRNTSQAAIGQITSKIKMDQGISSKVIKLVNSPFYGVRKEIASIDRATMLLGFSSVKNIALAISLDQYYQKPFNMYKTTGQAMWQHSYNVALMSSEIAKYLQQDFDALYMAGLMHDIGKVVMADFLVKEVDCVQDEREQLGCDHAEIAAVIMNKWSVAPAIVEAVKTHHDAGPELYGRIVATANNIDHDKDNIDEYLYQLNADYPIGDIDALKESIITILSDNNDGN</sequence>
<evidence type="ECO:0000313" key="3">
    <source>
        <dbReference type="EMBL" id="HIZ88477.1"/>
    </source>
</evidence>
<dbReference type="SMART" id="SM00471">
    <property type="entry name" value="HDc"/>
    <property type="match status" value="1"/>
</dbReference>
<organism evidence="3 4">
    <name type="scientific">Candidatus Mucispirillum faecigallinarum</name>
    <dbReference type="NCBI Taxonomy" id="2838699"/>
    <lineage>
        <taxon>Bacteria</taxon>
        <taxon>Pseudomonadati</taxon>
        <taxon>Deferribacterota</taxon>
        <taxon>Deferribacteres</taxon>
        <taxon>Deferribacterales</taxon>
        <taxon>Mucispirillaceae</taxon>
        <taxon>Mucispirillum</taxon>
    </lineage>
</organism>
<protein>
    <submittedName>
        <fullName evidence="3">HDOD domain-containing protein</fullName>
    </submittedName>
</protein>
<dbReference type="InterPro" id="IPR052340">
    <property type="entry name" value="RNase_Y/CdgJ"/>
</dbReference>
<feature type="domain" description="HD" evidence="1">
    <location>
        <begin position="219"/>
        <end position="325"/>
    </location>
</feature>
<comment type="caution">
    <text evidence="3">The sequence shown here is derived from an EMBL/GenBank/DDBJ whole genome shotgun (WGS) entry which is preliminary data.</text>
</comment>
<dbReference type="AlphaFoldDB" id="A0A9D2KB69"/>
<dbReference type="InterPro" id="IPR006674">
    <property type="entry name" value="HD_domain"/>
</dbReference>
<evidence type="ECO:0000259" key="1">
    <source>
        <dbReference type="PROSITE" id="PS51831"/>
    </source>
</evidence>
<dbReference type="Gene3D" id="1.10.3210.10">
    <property type="entry name" value="Hypothetical protein af1432"/>
    <property type="match status" value="1"/>
</dbReference>
<reference evidence="3" key="1">
    <citation type="journal article" date="2021" name="PeerJ">
        <title>Extensive microbial diversity within the chicken gut microbiome revealed by metagenomics and culture.</title>
        <authorList>
            <person name="Gilroy R."/>
            <person name="Ravi A."/>
            <person name="Getino M."/>
            <person name="Pursley I."/>
            <person name="Horton D.L."/>
            <person name="Alikhan N.F."/>
            <person name="Baker D."/>
            <person name="Gharbi K."/>
            <person name="Hall N."/>
            <person name="Watson M."/>
            <person name="Adriaenssens E.M."/>
            <person name="Foster-Nyarko E."/>
            <person name="Jarju S."/>
            <person name="Secka A."/>
            <person name="Antonio M."/>
            <person name="Oren A."/>
            <person name="Chaudhuri R.R."/>
            <person name="La Ragione R."/>
            <person name="Hildebrand F."/>
            <person name="Pallen M.J."/>
        </authorList>
    </citation>
    <scope>NUCLEOTIDE SEQUENCE</scope>
    <source>
        <strain evidence="3">ChiW4-1371</strain>
    </source>
</reference>
<dbReference type="InterPro" id="IPR013976">
    <property type="entry name" value="HDOD"/>
</dbReference>
<dbReference type="Pfam" id="PF08668">
    <property type="entry name" value="HDOD"/>
    <property type="match status" value="1"/>
</dbReference>
<gene>
    <name evidence="3" type="ORF">H9804_00900</name>
</gene>
<dbReference type="SUPFAM" id="SSF109604">
    <property type="entry name" value="HD-domain/PDEase-like"/>
    <property type="match status" value="1"/>
</dbReference>
<dbReference type="PANTHER" id="PTHR33525">
    <property type="match status" value="1"/>
</dbReference>
<dbReference type="PROSITE" id="PS51833">
    <property type="entry name" value="HDOD"/>
    <property type="match status" value="1"/>
</dbReference>
<accession>A0A9D2KB69</accession>
<dbReference type="Proteomes" id="UP000824176">
    <property type="component" value="Unassembled WGS sequence"/>
</dbReference>
<name>A0A9D2KB69_9BACT</name>